<proteinExistence type="predicted"/>
<feature type="domain" description="Putative zinc-finger" evidence="1">
    <location>
        <begin position="4"/>
        <end position="37"/>
    </location>
</feature>
<accession>F6CX08</accession>
<dbReference type="RefSeq" id="WP_013794739.1">
    <property type="nucleotide sequence ID" value="NC_015559.1"/>
</dbReference>
<dbReference type="Proteomes" id="UP000009230">
    <property type="component" value="Chromosome"/>
</dbReference>
<dbReference type="KEGG" id="mpc:Mar181_0194"/>
<dbReference type="AlphaFoldDB" id="F6CX08"/>
<reference evidence="2 3" key="1">
    <citation type="journal article" date="2012" name="Stand. Genomic Sci.">
        <title>Complete genome sequence of Marinomonas posidonica type strain (IVIA-Po-181(T)).</title>
        <authorList>
            <person name="Lucas-Elio P."/>
            <person name="Goodwin L."/>
            <person name="Woyke T."/>
            <person name="Pitluck S."/>
            <person name="Nolan M."/>
            <person name="Kyrpides N.C."/>
            <person name="Detter J.C."/>
            <person name="Copeland A."/>
            <person name="Lu M."/>
            <person name="Bruce D."/>
            <person name="Detter C."/>
            <person name="Tapia R."/>
            <person name="Han S."/>
            <person name="Land M.L."/>
            <person name="Ivanova N."/>
            <person name="Mikhailova N."/>
            <person name="Johnston A.W."/>
            <person name="Sanchez-Amat A."/>
        </authorList>
    </citation>
    <scope>NUCLEOTIDE SEQUENCE [LARGE SCALE GENOMIC DNA]</scope>
    <source>
        <strain evidence="3">CECT 7376 / NCIMB 14433 / IVIA-Po-181</strain>
    </source>
</reference>
<sequence>MMNCKEATQLLSEKLDRPLATKEKVLLGVHTAICSSCKQFGKQMEDLRTISKHYTKLPDQDDKK</sequence>
<name>F6CX08_MARPP</name>
<protein>
    <recommendedName>
        <fullName evidence="1">Putative zinc-finger domain-containing protein</fullName>
    </recommendedName>
</protein>
<evidence type="ECO:0000313" key="2">
    <source>
        <dbReference type="EMBL" id="AEF53262.1"/>
    </source>
</evidence>
<dbReference type="Pfam" id="PF13490">
    <property type="entry name" value="zf-HC2"/>
    <property type="match status" value="1"/>
</dbReference>
<dbReference type="OrthoDB" id="8374021at2"/>
<dbReference type="EMBL" id="CP002771">
    <property type="protein sequence ID" value="AEF53262.1"/>
    <property type="molecule type" value="Genomic_DNA"/>
</dbReference>
<dbReference type="HOGENOM" id="CLU_179277_4_1_6"/>
<gene>
    <name evidence="2" type="ordered locus">Mar181_0194</name>
</gene>
<dbReference type="InterPro" id="IPR027383">
    <property type="entry name" value="Znf_put"/>
</dbReference>
<organism evidence="2 3">
    <name type="scientific">Marinomonas posidonica (strain CECT 7376 / NCIMB 14433 / IVIA-Po-181)</name>
    <dbReference type="NCBI Taxonomy" id="491952"/>
    <lineage>
        <taxon>Bacteria</taxon>
        <taxon>Pseudomonadati</taxon>
        <taxon>Pseudomonadota</taxon>
        <taxon>Gammaproteobacteria</taxon>
        <taxon>Oceanospirillales</taxon>
        <taxon>Oceanospirillaceae</taxon>
        <taxon>Marinomonas</taxon>
    </lineage>
</organism>
<dbReference type="STRING" id="491952.Mar181_0194"/>
<evidence type="ECO:0000313" key="3">
    <source>
        <dbReference type="Proteomes" id="UP000009230"/>
    </source>
</evidence>
<evidence type="ECO:0000259" key="1">
    <source>
        <dbReference type="Pfam" id="PF13490"/>
    </source>
</evidence>
<keyword evidence="3" id="KW-1185">Reference proteome</keyword>
<dbReference type="eggNOG" id="COG5660">
    <property type="taxonomic scope" value="Bacteria"/>
</dbReference>